<dbReference type="EMBL" id="MLFU01000025">
    <property type="protein sequence ID" value="KAK1497515.1"/>
    <property type="molecule type" value="Genomic_DNA"/>
</dbReference>
<name>A0ABQ9R7Y9_9PEZI</name>
<evidence type="ECO:0000256" key="1">
    <source>
        <dbReference type="SAM" id="MobiDB-lite"/>
    </source>
</evidence>
<comment type="caution">
    <text evidence="2">The sequence shown here is derived from an EMBL/GenBank/DDBJ whole genome shotgun (WGS) entry which is preliminary data.</text>
</comment>
<evidence type="ECO:0000313" key="3">
    <source>
        <dbReference type="Proteomes" id="UP001227543"/>
    </source>
</evidence>
<feature type="region of interest" description="Disordered" evidence="1">
    <location>
        <begin position="16"/>
        <end position="53"/>
    </location>
</feature>
<sequence>MSAFSEYLRELCYGGQEAGSARRRSLRKRSTSTNKSMTTVNGGSKPSPPTKRMAGRRSYVADCSYGYALFGVLDPPWEDPVGLLWRQQLNEAGASKSAKSCHAGQNLPRKYLLASGLAAFSLRD</sequence>
<accession>A0ABQ9R7Y9</accession>
<dbReference type="GeneID" id="85408044"/>
<organism evidence="2 3">
    <name type="scientific">Colletotrichum tamarilloi</name>
    <dbReference type="NCBI Taxonomy" id="1209934"/>
    <lineage>
        <taxon>Eukaryota</taxon>
        <taxon>Fungi</taxon>
        <taxon>Dikarya</taxon>
        <taxon>Ascomycota</taxon>
        <taxon>Pezizomycotina</taxon>
        <taxon>Sordariomycetes</taxon>
        <taxon>Hypocreomycetidae</taxon>
        <taxon>Glomerellales</taxon>
        <taxon>Glomerellaceae</taxon>
        <taxon>Colletotrichum</taxon>
        <taxon>Colletotrichum acutatum species complex</taxon>
    </lineage>
</organism>
<feature type="compositionally biased region" description="Basic residues" evidence="1">
    <location>
        <begin position="21"/>
        <end position="30"/>
    </location>
</feature>
<gene>
    <name evidence="2" type="ORF">CTAM01_07785</name>
</gene>
<protein>
    <submittedName>
        <fullName evidence="2">Uncharacterized protein</fullName>
    </submittedName>
</protein>
<reference evidence="2 3" key="1">
    <citation type="submission" date="2016-10" db="EMBL/GenBank/DDBJ databases">
        <title>The genome sequence of Colletotrichum fioriniae PJ7.</title>
        <authorList>
            <person name="Baroncelli R."/>
        </authorList>
    </citation>
    <scope>NUCLEOTIDE SEQUENCE [LARGE SCALE GENOMIC DNA]</scope>
    <source>
        <strain evidence="2 3">Tom-12</strain>
    </source>
</reference>
<proteinExistence type="predicted"/>
<keyword evidence="3" id="KW-1185">Reference proteome</keyword>
<dbReference type="Proteomes" id="UP001227543">
    <property type="component" value="Unassembled WGS sequence"/>
</dbReference>
<evidence type="ECO:0000313" key="2">
    <source>
        <dbReference type="EMBL" id="KAK1497515.1"/>
    </source>
</evidence>
<dbReference type="RefSeq" id="XP_060381553.1">
    <property type="nucleotide sequence ID" value="XM_060523806.1"/>
</dbReference>